<organism evidence="2 3">
    <name type="scientific">Mycobacterium helveticum</name>
    <dbReference type="NCBI Taxonomy" id="2592811"/>
    <lineage>
        <taxon>Bacteria</taxon>
        <taxon>Bacillati</taxon>
        <taxon>Actinomycetota</taxon>
        <taxon>Actinomycetes</taxon>
        <taxon>Mycobacteriales</taxon>
        <taxon>Mycobacteriaceae</taxon>
        <taxon>Mycobacterium</taxon>
    </lineage>
</organism>
<evidence type="ECO:0000313" key="3">
    <source>
        <dbReference type="Proteomes" id="UP000320513"/>
    </source>
</evidence>
<dbReference type="Pfam" id="PF02036">
    <property type="entry name" value="SCP2"/>
    <property type="match status" value="1"/>
</dbReference>
<name>A0A557XR93_9MYCO</name>
<accession>A0A557XR93</accession>
<reference evidence="2 3" key="1">
    <citation type="submission" date="2019-07" db="EMBL/GenBank/DDBJ databases">
        <title>New Mycobacterium species.</title>
        <authorList>
            <person name="Tortoli E."/>
            <person name="Ghielmetti G."/>
            <person name="Friedel U."/>
            <person name="Trovato A."/>
        </authorList>
    </citation>
    <scope>NUCLEOTIDE SEQUENCE [LARGE SCALE GENOMIC DNA]</scope>
    <source>
        <strain evidence="2 3">16-83</strain>
    </source>
</reference>
<gene>
    <name evidence="2" type="ORF">FPZ47_13970</name>
</gene>
<dbReference type="AlphaFoldDB" id="A0A557XR93"/>
<evidence type="ECO:0000259" key="1">
    <source>
        <dbReference type="Pfam" id="PF02036"/>
    </source>
</evidence>
<dbReference type="Gene3D" id="3.30.1050.10">
    <property type="entry name" value="SCP2 sterol-binding domain"/>
    <property type="match status" value="1"/>
</dbReference>
<evidence type="ECO:0000313" key="2">
    <source>
        <dbReference type="EMBL" id="TVS88450.1"/>
    </source>
</evidence>
<dbReference type="OrthoDB" id="4460378at2"/>
<sequence length="134" mass="15094">MSEQEHPLLSLEWIQNYREVWNTNDKAIQGTKGMDILVQMEAVDRERPPVQIHIDLDGHADYAGLVREDGREPDFALAAPSETWAKVARKEMGVRRAVMGPIKFKGSLAKALKHFSGLEAALHQFADVPTDWDS</sequence>
<comment type="caution">
    <text evidence="2">The sequence shown here is derived from an EMBL/GenBank/DDBJ whole genome shotgun (WGS) entry which is preliminary data.</text>
</comment>
<keyword evidence="3" id="KW-1185">Reference proteome</keyword>
<dbReference type="RefSeq" id="WP_144952146.1">
    <property type="nucleotide sequence ID" value="NZ_VMQU01000053.1"/>
</dbReference>
<feature type="domain" description="SCP2" evidence="1">
    <location>
        <begin position="49"/>
        <end position="113"/>
    </location>
</feature>
<dbReference type="Proteomes" id="UP000320513">
    <property type="component" value="Unassembled WGS sequence"/>
</dbReference>
<dbReference type="SUPFAM" id="SSF55718">
    <property type="entry name" value="SCP-like"/>
    <property type="match status" value="1"/>
</dbReference>
<protein>
    <submittedName>
        <fullName evidence="2">SCP2 sterol-binding domain-containing protein</fullName>
    </submittedName>
</protein>
<proteinExistence type="predicted"/>
<dbReference type="InterPro" id="IPR003033">
    <property type="entry name" value="SCP2_sterol-bd_dom"/>
</dbReference>
<dbReference type="EMBL" id="VMQU01000053">
    <property type="protein sequence ID" value="TVS88450.1"/>
    <property type="molecule type" value="Genomic_DNA"/>
</dbReference>
<dbReference type="InterPro" id="IPR036527">
    <property type="entry name" value="SCP2_sterol-bd_dom_sf"/>
</dbReference>